<evidence type="ECO:0000313" key="8">
    <source>
        <dbReference type="Proteomes" id="UP001055153"/>
    </source>
</evidence>
<feature type="transmembrane region" description="Helical" evidence="6">
    <location>
        <begin position="66"/>
        <end position="85"/>
    </location>
</feature>
<comment type="subcellular location">
    <subcellularLocation>
        <location evidence="1">Membrane</location>
        <topology evidence="1">Multi-pass membrane protein</topology>
    </subcellularLocation>
</comment>
<reference evidence="7" key="1">
    <citation type="journal article" date="2021" name="Front. Microbiol.">
        <title>Comprehensive Comparative Genomics and Phenotyping of Methylobacterium Species.</title>
        <authorList>
            <person name="Alessa O."/>
            <person name="Ogura Y."/>
            <person name="Fujitani Y."/>
            <person name="Takami H."/>
            <person name="Hayashi T."/>
            <person name="Sahin N."/>
            <person name="Tani A."/>
        </authorList>
    </citation>
    <scope>NUCLEOTIDE SEQUENCE</scope>
    <source>
        <strain evidence="7">DSM 17168</strain>
    </source>
</reference>
<keyword evidence="2 6" id="KW-0812">Transmembrane</keyword>
<dbReference type="InterPro" id="IPR052719">
    <property type="entry name" value="CvpA-like"/>
</dbReference>
<feature type="transmembrane region" description="Helical" evidence="6">
    <location>
        <begin position="6"/>
        <end position="23"/>
    </location>
</feature>
<comment type="caution">
    <text evidence="7">The sequence shown here is derived from an EMBL/GenBank/DDBJ whole genome shotgun (WGS) entry which is preliminary data.</text>
</comment>
<sequence length="198" mass="21313">MPFSVLDLVVLGVVVISALLAAVRGFTREVLAIVAWVAAAALAWYLHPMLQPTLMQHISSETVARVVSIAAIFLATLLVVSIITVKISDLILDSRIGAIDRSLGLAFGAARGFLICVIGWVFLAWLVQGKVPDWAQQARSKDILDNTGQKLVAMLPGNPDELLKQFGKRKPEADPGTDAPAEADTPPQRRTDAAPTRR</sequence>
<evidence type="ECO:0000256" key="6">
    <source>
        <dbReference type="SAM" id="Phobius"/>
    </source>
</evidence>
<feature type="transmembrane region" description="Helical" evidence="6">
    <location>
        <begin position="30"/>
        <end position="46"/>
    </location>
</feature>
<proteinExistence type="predicted"/>
<organism evidence="7 8">
    <name type="scientific">Methylobacterium isbiliense</name>
    <dbReference type="NCBI Taxonomy" id="315478"/>
    <lineage>
        <taxon>Bacteria</taxon>
        <taxon>Pseudomonadati</taxon>
        <taxon>Pseudomonadota</taxon>
        <taxon>Alphaproteobacteria</taxon>
        <taxon>Hyphomicrobiales</taxon>
        <taxon>Methylobacteriaceae</taxon>
        <taxon>Methylobacterium</taxon>
    </lineage>
</organism>
<keyword evidence="8" id="KW-1185">Reference proteome</keyword>
<evidence type="ECO:0000256" key="2">
    <source>
        <dbReference type="ARBA" id="ARBA00022692"/>
    </source>
</evidence>
<dbReference type="RefSeq" id="WP_238237464.1">
    <property type="nucleotide sequence ID" value="NZ_BPQQ01000047.1"/>
</dbReference>
<keyword evidence="4 6" id="KW-0472">Membrane</keyword>
<dbReference type="PANTHER" id="PTHR36926:SF1">
    <property type="entry name" value="COLICIN V PRODUCTION PROTEIN"/>
    <property type="match status" value="1"/>
</dbReference>
<evidence type="ECO:0000256" key="4">
    <source>
        <dbReference type="ARBA" id="ARBA00023136"/>
    </source>
</evidence>
<dbReference type="InterPro" id="IPR003825">
    <property type="entry name" value="Colicin-V_CvpA"/>
</dbReference>
<gene>
    <name evidence="7" type="ORF">GMJLKIPL_4038</name>
</gene>
<evidence type="ECO:0000256" key="5">
    <source>
        <dbReference type="SAM" id="MobiDB-lite"/>
    </source>
</evidence>
<name>A0ABQ4SK01_9HYPH</name>
<dbReference type="Proteomes" id="UP001055153">
    <property type="component" value="Unassembled WGS sequence"/>
</dbReference>
<dbReference type="EMBL" id="BPQQ01000047">
    <property type="protein sequence ID" value="GJE02094.1"/>
    <property type="molecule type" value="Genomic_DNA"/>
</dbReference>
<keyword evidence="3 6" id="KW-1133">Transmembrane helix</keyword>
<protein>
    <recommendedName>
        <fullName evidence="9">Colicin V production protein</fullName>
    </recommendedName>
</protein>
<accession>A0ABQ4SK01</accession>
<dbReference type="PANTHER" id="PTHR36926">
    <property type="entry name" value="COLICIN V PRODUCTION PROTEIN"/>
    <property type="match status" value="1"/>
</dbReference>
<evidence type="ECO:0000256" key="3">
    <source>
        <dbReference type="ARBA" id="ARBA00022989"/>
    </source>
</evidence>
<feature type="region of interest" description="Disordered" evidence="5">
    <location>
        <begin position="161"/>
        <end position="198"/>
    </location>
</feature>
<reference evidence="7" key="2">
    <citation type="submission" date="2021-08" db="EMBL/GenBank/DDBJ databases">
        <authorList>
            <person name="Tani A."/>
            <person name="Ola A."/>
            <person name="Ogura Y."/>
            <person name="Katsura K."/>
            <person name="Hayashi T."/>
        </authorList>
    </citation>
    <scope>NUCLEOTIDE SEQUENCE</scope>
    <source>
        <strain evidence="7">DSM 17168</strain>
    </source>
</reference>
<evidence type="ECO:0008006" key="9">
    <source>
        <dbReference type="Google" id="ProtNLM"/>
    </source>
</evidence>
<dbReference type="Pfam" id="PF02674">
    <property type="entry name" value="Colicin_V"/>
    <property type="match status" value="1"/>
</dbReference>
<evidence type="ECO:0000313" key="7">
    <source>
        <dbReference type="EMBL" id="GJE02094.1"/>
    </source>
</evidence>
<feature type="transmembrane region" description="Helical" evidence="6">
    <location>
        <begin position="105"/>
        <end position="127"/>
    </location>
</feature>
<evidence type="ECO:0000256" key="1">
    <source>
        <dbReference type="ARBA" id="ARBA00004141"/>
    </source>
</evidence>